<comment type="caution">
    <text evidence="3">The sequence shown here is derived from an EMBL/GenBank/DDBJ whole genome shotgun (WGS) entry which is preliminary data.</text>
</comment>
<name>A0A8H6SS66_9AGAR</name>
<dbReference type="GO" id="GO:0004601">
    <property type="term" value="F:peroxidase activity"/>
    <property type="evidence" value="ECO:0007669"/>
    <property type="project" value="UniProtKB-KW"/>
</dbReference>
<reference evidence="3" key="1">
    <citation type="submission" date="2020-05" db="EMBL/GenBank/DDBJ databases">
        <title>Mycena genomes resolve the evolution of fungal bioluminescence.</title>
        <authorList>
            <person name="Tsai I.J."/>
        </authorList>
    </citation>
    <scope>NUCLEOTIDE SEQUENCE</scope>
    <source>
        <strain evidence="3">171206Taipei</strain>
    </source>
</reference>
<feature type="compositionally biased region" description="Polar residues" evidence="1">
    <location>
        <begin position="418"/>
        <end position="451"/>
    </location>
</feature>
<sequence>MGSFAPTRQLVVDDTDPRIQYGAQDWFIADPNTLTSGNFGSIFNGTSHGTTSNNSTLLFPFNGTSIEVWGTISVATTNNLADPSWDCYVDDVRIPNPDPTFRFEENNWLLCAEDSISKGSHTLRIQVHSAGRPFYLDYIKYRPLSGEVSRSASVVAYSNTDPAVSFSTGWVTFGGENATDVNGAQVALHFRGTSASMYGFVPTERPHNATCASYSIDNGQPINFTLRGLADASDTTTQYNVMLFTTPLLEDKEHNLVVTYHGDRDHTPLVLQSFYVFDSPDIHLSTSSSPPTASSGASKATRYTSVGAITGGTIAGAFILAVLAVVAFCLRQTRRKRALEAVHPTPFPLTTRKQEISNRFPVATSSPACVGSSQLVPHLPGPDASARPRSVASRPSTIYPSVMYADSLNASFFQPSSDVRSSWHSHNPPTPTLQPSAASSRNNLSTEQSFAASLPHAELDATPTPNSSSFHASARRDSKPNIGLALDRNPAAAVLQQRDSGVRIGTPPGYSSK</sequence>
<accession>A0A8H6SS66</accession>
<keyword evidence="3" id="KW-0560">Oxidoreductase</keyword>
<keyword evidence="4" id="KW-1185">Reference proteome</keyword>
<dbReference type="RefSeq" id="XP_037220879.1">
    <property type="nucleotide sequence ID" value="XM_037362958.1"/>
</dbReference>
<dbReference type="AlphaFoldDB" id="A0A8H6SS66"/>
<gene>
    <name evidence="3" type="ORF">MIND_00621200</name>
</gene>
<dbReference type="EMBL" id="JACAZF010000005">
    <property type="protein sequence ID" value="KAF7303907.1"/>
    <property type="molecule type" value="Genomic_DNA"/>
</dbReference>
<keyword evidence="2" id="KW-0472">Membrane</keyword>
<dbReference type="Proteomes" id="UP000636479">
    <property type="component" value="Unassembled WGS sequence"/>
</dbReference>
<keyword evidence="2" id="KW-0812">Transmembrane</keyword>
<dbReference type="GeneID" id="59345474"/>
<organism evidence="3 4">
    <name type="scientific">Mycena indigotica</name>
    <dbReference type="NCBI Taxonomy" id="2126181"/>
    <lineage>
        <taxon>Eukaryota</taxon>
        <taxon>Fungi</taxon>
        <taxon>Dikarya</taxon>
        <taxon>Basidiomycota</taxon>
        <taxon>Agaricomycotina</taxon>
        <taxon>Agaricomycetes</taxon>
        <taxon>Agaricomycetidae</taxon>
        <taxon>Agaricales</taxon>
        <taxon>Marasmiineae</taxon>
        <taxon>Mycenaceae</taxon>
        <taxon>Mycena</taxon>
    </lineage>
</organism>
<dbReference type="OrthoDB" id="3013353at2759"/>
<evidence type="ECO:0000313" key="4">
    <source>
        <dbReference type="Proteomes" id="UP000636479"/>
    </source>
</evidence>
<feature type="region of interest" description="Disordered" evidence="1">
    <location>
        <begin position="418"/>
        <end position="513"/>
    </location>
</feature>
<keyword evidence="3" id="KW-0575">Peroxidase</keyword>
<protein>
    <submittedName>
        <fullName evidence="3">Peroxidase</fullName>
    </submittedName>
</protein>
<dbReference type="Gene3D" id="2.60.120.260">
    <property type="entry name" value="Galactose-binding domain-like"/>
    <property type="match status" value="2"/>
</dbReference>
<evidence type="ECO:0000256" key="2">
    <source>
        <dbReference type="SAM" id="Phobius"/>
    </source>
</evidence>
<proteinExistence type="predicted"/>
<evidence type="ECO:0000256" key="1">
    <source>
        <dbReference type="SAM" id="MobiDB-lite"/>
    </source>
</evidence>
<keyword evidence="2" id="KW-1133">Transmembrane helix</keyword>
<feature type="transmembrane region" description="Helical" evidence="2">
    <location>
        <begin position="308"/>
        <end position="330"/>
    </location>
</feature>
<evidence type="ECO:0000313" key="3">
    <source>
        <dbReference type="EMBL" id="KAF7303907.1"/>
    </source>
</evidence>